<keyword evidence="6" id="KW-0808">Transferase</keyword>
<comment type="catalytic activity">
    <reaction evidence="20">
        <text>[GlcNAc-(1-&gt;4)-Mur2Ac(oyl-L-Ala-gamma-D-Glu-L-Lys-D-Ala-D-Ala)](n)-di-trans,octa-cis-undecaprenyl diphosphate + beta-D-GlcNAc-(1-&gt;4)-Mur2Ac(oyl-L-Ala-gamma-D-Glu-L-Lys-D-Ala-D-Ala)-di-trans,octa-cis-undecaprenyl diphosphate = [GlcNAc-(1-&gt;4)-Mur2Ac(oyl-L-Ala-gamma-D-Glu-L-Lys-D-Ala-D-Ala)](n+1)-di-trans,octa-cis-undecaprenyl diphosphate + di-trans,octa-cis-undecaprenyl diphosphate + H(+)</text>
        <dbReference type="Rhea" id="RHEA:23708"/>
        <dbReference type="Rhea" id="RHEA-COMP:9602"/>
        <dbReference type="Rhea" id="RHEA-COMP:9603"/>
        <dbReference type="ChEBI" id="CHEBI:15378"/>
        <dbReference type="ChEBI" id="CHEBI:58405"/>
        <dbReference type="ChEBI" id="CHEBI:60033"/>
        <dbReference type="ChEBI" id="CHEBI:78435"/>
        <dbReference type="EC" id="2.4.99.28"/>
    </reaction>
</comment>
<evidence type="ECO:0000256" key="17">
    <source>
        <dbReference type="ARBA" id="ARBA00041185"/>
    </source>
</evidence>
<feature type="transmembrane region" description="Helical" evidence="22">
    <location>
        <begin position="112"/>
        <end position="129"/>
    </location>
</feature>
<comment type="function">
    <text evidence="21">Peptidoglycan polymerase that is essential for cell division.</text>
</comment>
<dbReference type="InterPro" id="IPR013437">
    <property type="entry name" value="FtsW"/>
</dbReference>
<feature type="transmembrane region" description="Helical" evidence="22">
    <location>
        <begin position="75"/>
        <end position="92"/>
    </location>
</feature>
<keyword evidence="13" id="KW-0961">Cell wall biogenesis/degradation</keyword>
<dbReference type="EMBL" id="BOVK01000016">
    <property type="protein sequence ID" value="GIQ68704.1"/>
    <property type="molecule type" value="Genomic_DNA"/>
</dbReference>
<evidence type="ECO:0000256" key="3">
    <source>
        <dbReference type="ARBA" id="ARBA00022475"/>
    </source>
</evidence>
<dbReference type="GO" id="GO:0009252">
    <property type="term" value="P:peptidoglycan biosynthetic process"/>
    <property type="evidence" value="ECO:0007669"/>
    <property type="project" value="UniProtKB-KW"/>
</dbReference>
<keyword evidence="9" id="KW-0573">Peptidoglycan synthesis</keyword>
<evidence type="ECO:0000313" key="23">
    <source>
        <dbReference type="EMBL" id="GIQ68704.1"/>
    </source>
</evidence>
<dbReference type="Pfam" id="PF01098">
    <property type="entry name" value="FTSW_RODA_SPOVE"/>
    <property type="match status" value="1"/>
</dbReference>
<protein>
    <recommendedName>
        <fullName evidence="17">Probable peptidoglycan glycosyltransferase FtsW</fullName>
        <ecNumber evidence="19">2.4.99.28</ecNumber>
    </recommendedName>
    <alternativeName>
        <fullName evidence="18">Cell division protein FtsW</fullName>
    </alternativeName>
    <alternativeName>
        <fullName evidence="15">Cell wall polymerase</fullName>
    </alternativeName>
    <alternativeName>
        <fullName evidence="14">Peptidoglycan polymerase</fullName>
    </alternativeName>
</protein>
<comment type="similarity">
    <text evidence="16">Belongs to the SEDS family. FtsW subfamily.</text>
</comment>
<organism evidence="23 24">
    <name type="scientific">Xylanibacillus composti</name>
    <dbReference type="NCBI Taxonomy" id="1572762"/>
    <lineage>
        <taxon>Bacteria</taxon>
        <taxon>Bacillati</taxon>
        <taxon>Bacillota</taxon>
        <taxon>Bacilli</taxon>
        <taxon>Bacillales</taxon>
        <taxon>Paenibacillaceae</taxon>
        <taxon>Xylanibacillus</taxon>
    </lineage>
</organism>
<dbReference type="GO" id="GO:0015648">
    <property type="term" value="F:lipid-linked peptidoglycan transporter activity"/>
    <property type="evidence" value="ECO:0007669"/>
    <property type="project" value="TreeGrafter"/>
</dbReference>
<evidence type="ECO:0000256" key="7">
    <source>
        <dbReference type="ARBA" id="ARBA00022692"/>
    </source>
</evidence>
<evidence type="ECO:0000256" key="1">
    <source>
        <dbReference type="ARBA" id="ARBA00004651"/>
    </source>
</evidence>
<evidence type="ECO:0000256" key="5">
    <source>
        <dbReference type="ARBA" id="ARBA00022676"/>
    </source>
</evidence>
<feature type="transmembrane region" description="Helical" evidence="22">
    <location>
        <begin position="307"/>
        <end position="332"/>
    </location>
</feature>
<evidence type="ECO:0000256" key="21">
    <source>
        <dbReference type="ARBA" id="ARBA00049966"/>
    </source>
</evidence>
<dbReference type="GO" id="GO:0051301">
    <property type="term" value="P:cell division"/>
    <property type="evidence" value="ECO:0007669"/>
    <property type="project" value="UniProtKB-KW"/>
</dbReference>
<evidence type="ECO:0000256" key="8">
    <source>
        <dbReference type="ARBA" id="ARBA00022960"/>
    </source>
</evidence>
<comment type="pathway">
    <text evidence="2">Cell wall biogenesis; peptidoglycan biosynthesis.</text>
</comment>
<dbReference type="GO" id="GO:0005886">
    <property type="term" value="C:plasma membrane"/>
    <property type="evidence" value="ECO:0007669"/>
    <property type="project" value="UniProtKB-SubCell"/>
</dbReference>
<reference evidence="23" key="1">
    <citation type="submission" date="2021-04" db="EMBL/GenBank/DDBJ databases">
        <title>Draft genome sequence of Xylanibacillus composti strain K13.</title>
        <authorList>
            <person name="Uke A."/>
            <person name="Chhe C."/>
            <person name="Baramee S."/>
            <person name="Kosugi A."/>
        </authorList>
    </citation>
    <scope>NUCLEOTIDE SEQUENCE</scope>
    <source>
        <strain evidence="23">K13</strain>
    </source>
</reference>
<keyword evidence="4" id="KW-0132">Cell division</keyword>
<keyword evidence="24" id="KW-1185">Reference proteome</keyword>
<keyword evidence="3" id="KW-1003">Cell membrane</keyword>
<comment type="subcellular location">
    <subcellularLocation>
        <location evidence="1">Cell membrane</location>
        <topology evidence="1">Multi-pass membrane protein</topology>
    </subcellularLocation>
</comment>
<feature type="transmembrane region" description="Helical" evidence="22">
    <location>
        <begin position="164"/>
        <end position="181"/>
    </location>
</feature>
<keyword evidence="11 22" id="KW-0472">Membrane</keyword>
<sequence>MNPSKRGTPDFILLALTILLVGFGILMVFSASSPRAAHLLDDPLYFTKRQIIWAILGTICMLFLMNIHYTRWKKWFVPFFFGCVILLLLVLTRDPVNGARSWLSIGNFGIQPSEFVKLATILYMAALIEKKGEAFRDLKKGLMPVVVIVGVVTGLIMLQPDFGTAMVFVMTTAIVIIAGGAHLKHIMVGASLAAVCSFILINLYLLITDGNDYRFQRIATYLDPWHDPLGSGYNIIHSMYAFGHGGLTGAGFGQSIEKLFYLPFPYTDFIFSIIGEELGLIGTLLFLLTYLALLWRGIIVALRCPDLFGSVVGVGIVSLLAIQALINIGGVSNAIPMTGVTLPFISYGGSSLLASMISMGILLSISREVNRIGK</sequence>
<keyword evidence="7 22" id="KW-0812">Transmembrane</keyword>
<dbReference type="AlphaFoldDB" id="A0A8J4M1L1"/>
<feature type="transmembrane region" description="Helical" evidence="22">
    <location>
        <begin position="344"/>
        <end position="365"/>
    </location>
</feature>
<keyword evidence="12" id="KW-0131">Cell cycle</keyword>
<evidence type="ECO:0000256" key="4">
    <source>
        <dbReference type="ARBA" id="ARBA00022618"/>
    </source>
</evidence>
<name>A0A8J4M1L1_9BACL</name>
<keyword evidence="5" id="KW-0328">Glycosyltransferase</keyword>
<evidence type="ECO:0000256" key="9">
    <source>
        <dbReference type="ARBA" id="ARBA00022984"/>
    </source>
</evidence>
<feature type="transmembrane region" description="Helical" evidence="22">
    <location>
        <begin position="269"/>
        <end position="295"/>
    </location>
</feature>
<evidence type="ECO:0000256" key="10">
    <source>
        <dbReference type="ARBA" id="ARBA00022989"/>
    </source>
</evidence>
<comment type="caution">
    <text evidence="23">The sequence shown here is derived from an EMBL/GenBank/DDBJ whole genome shotgun (WGS) entry which is preliminary data.</text>
</comment>
<evidence type="ECO:0000256" key="16">
    <source>
        <dbReference type="ARBA" id="ARBA00038053"/>
    </source>
</evidence>
<accession>A0A8J4M1L1</accession>
<dbReference type="Proteomes" id="UP000677918">
    <property type="component" value="Unassembled WGS sequence"/>
</dbReference>
<evidence type="ECO:0000256" key="22">
    <source>
        <dbReference type="SAM" id="Phobius"/>
    </source>
</evidence>
<dbReference type="GO" id="GO:0008360">
    <property type="term" value="P:regulation of cell shape"/>
    <property type="evidence" value="ECO:0007669"/>
    <property type="project" value="UniProtKB-KW"/>
</dbReference>
<feature type="transmembrane region" description="Helical" evidence="22">
    <location>
        <begin position="12"/>
        <end position="31"/>
    </location>
</feature>
<gene>
    <name evidence="23" type="primary">spoVE_2</name>
    <name evidence="23" type="ORF">XYCOK13_15280</name>
</gene>
<dbReference type="PANTHER" id="PTHR30474">
    <property type="entry name" value="CELL CYCLE PROTEIN"/>
    <property type="match status" value="1"/>
</dbReference>
<dbReference type="NCBIfam" id="TIGR02614">
    <property type="entry name" value="ftsW"/>
    <property type="match status" value="1"/>
</dbReference>
<evidence type="ECO:0000256" key="2">
    <source>
        <dbReference type="ARBA" id="ARBA00004752"/>
    </source>
</evidence>
<evidence type="ECO:0000256" key="12">
    <source>
        <dbReference type="ARBA" id="ARBA00023306"/>
    </source>
</evidence>
<dbReference type="RefSeq" id="WP_213411338.1">
    <property type="nucleotide sequence ID" value="NZ_BOVK01000016.1"/>
</dbReference>
<evidence type="ECO:0000313" key="24">
    <source>
        <dbReference type="Proteomes" id="UP000677918"/>
    </source>
</evidence>
<feature type="transmembrane region" description="Helical" evidence="22">
    <location>
        <begin position="188"/>
        <end position="207"/>
    </location>
</feature>
<keyword evidence="8" id="KW-0133">Cell shape</keyword>
<feature type="transmembrane region" description="Helical" evidence="22">
    <location>
        <begin position="51"/>
        <end position="68"/>
    </location>
</feature>
<dbReference type="EC" id="2.4.99.28" evidence="19"/>
<dbReference type="PANTHER" id="PTHR30474:SF2">
    <property type="entry name" value="PEPTIDOGLYCAN GLYCOSYLTRANSFERASE FTSW-RELATED"/>
    <property type="match status" value="1"/>
</dbReference>
<dbReference type="GO" id="GO:0008955">
    <property type="term" value="F:peptidoglycan glycosyltransferase activity"/>
    <property type="evidence" value="ECO:0007669"/>
    <property type="project" value="UniProtKB-EC"/>
</dbReference>
<dbReference type="GO" id="GO:0071555">
    <property type="term" value="P:cell wall organization"/>
    <property type="evidence" value="ECO:0007669"/>
    <property type="project" value="UniProtKB-KW"/>
</dbReference>
<evidence type="ECO:0000256" key="6">
    <source>
        <dbReference type="ARBA" id="ARBA00022679"/>
    </source>
</evidence>
<evidence type="ECO:0000256" key="11">
    <source>
        <dbReference type="ARBA" id="ARBA00023136"/>
    </source>
</evidence>
<evidence type="ECO:0000256" key="14">
    <source>
        <dbReference type="ARBA" id="ARBA00032370"/>
    </source>
</evidence>
<evidence type="ECO:0000256" key="13">
    <source>
        <dbReference type="ARBA" id="ARBA00023316"/>
    </source>
</evidence>
<dbReference type="InterPro" id="IPR001182">
    <property type="entry name" value="FtsW/RodA"/>
</dbReference>
<evidence type="ECO:0000256" key="19">
    <source>
        <dbReference type="ARBA" id="ARBA00044770"/>
    </source>
</evidence>
<keyword evidence="10 22" id="KW-1133">Transmembrane helix</keyword>
<feature type="transmembrane region" description="Helical" evidence="22">
    <location>
        <begin position="141"/>
        <end position="158"/>
    </location>
</feature>
<proteinExistence type="inferred from homology"/>
<dbReference type="GO" id="GO:0032153">
    <property type="term" value="C:cell division site"/>
    <property type="evidence" value="ECO:0007669"/>
    <property type="project" value="TreeGrafter"/>
</dbReference>
<evidence type="ECO:0000256" key="20">
    <source>
        <dbReference type="ARBA" id="ARBA00049902"/>
    </source>
</evidence>
<evidence type="ECO:0000256" key="18">
    <source>
        <dbReference type="ARBA" id="ARBA00041418"/>
    </source>
</evidence>
<evidence type="ECO:0000256" key="15">
    <source>
        <dbReference type="ARBA" id="ARBA00033270"/>
    </source>
</evidence>